<evidence type="ECO:0000313" key="5">
    <source>
        <dbReference type="EMBL" id="CDO51589.1"/>
    </source>
</evidence>
<reference evidence="6" key="2">
    <citation type="journal article" date="2020" name="Front. Microbiol.">
        <title>Phenotypic and Genetic Characterization of the Cheese Ripening Yeast Geotrichum candidum.</title>
        <authorList>
            <person name="Perkins V."/>
            <person name="Vignola S."/>
            <person name="Lessard M.H."/>
            <person name="Plante P.L."/>
            <person name="Corbeil J."/>
            <person name="Dugat-Bony E."/>
            <person name="Frenette M."/>
            <person name="Labrie S."/>
        </authorList>
    </citation>
    <scope>NUCLEOTIDE SEQUENCE</scope>
    <source>
        <strain evidence="6">LMA-70</strain>
    </source>
</reference>
<accession>A0A0J9X3A9</accession>
<dbReference type="Proteomes" id="UP000750522">
    <property type="component" value="Unassembled WGS sequence"/>
</dbReference>
<evidence type="ECO:0000256" key="4">
    <source>
        <dbReference type="SAM" id="MobiDB-lite"/>
    </source>
</evidence>
<protein>
    <recommendedName>
        <fullName evidence="2 3">Protein BCP1</fullName>
    </recommendedName>
</protein>
<keyword evidence="3" id="KW-0813">Transport</keyword>
<reference evidence="5 7" key="1">
    <citation type="submission" date="2014-03" db="EMBL/GenBank/DDBJ databases">
        <authorList>
            <person name="Casaregola S."/>
        </authorList>
    </citation>
    <scope>NUCLEOTIDE SEQUENCE [LARGE SCALE GENOMIC DNA]</scope>
    <source>
        <strain evidence="5 7">CLIB 918</strain>
    </source>
</reference>
<evidence type="ECO:0000313" key="7">
    <source>
        <dbReference type="Proteomes" id="UP000242525"/>
    </source>
</evidence>
<dbReference type="InterPro" id="IPR025602">
    <property type="entry name" value="BCP1_family"/>
</dbReference>
<dbReference type="PANTHER" id="PTHR13261:SF0">
    <property type="entry name" value="BRCA2 AND CDKN1A-INTERACTING PROTEIN"/>
    <property type="match status" value="1"/>
</dbReference>
<evidence type="ECO:0000313" key="6">
    <source>
        <dbReference type="EMBL" id="KAF5094608.1"/>
    </source>
</evidence>
<reference evidence="6" key="3">
    <citation type="submission" date="2020-01" db="EMBL/GenBank/DDBJ databases">
        <authorList>
            <person name="Perkins V."/>
            <person name="Lessard M.-H."/>
            <person name="Dugat-Bony E."/>
            <person name="Frenette M."/>
            <person name="Labrie S."/>
        </authorList>
    </citation>
    <scope>NUCLEOTIDE SEQUENCE</scope>
    <source>
        <strain evidence="6">LMA-70</strain>
    </source>
</reference>
<evidence type="ECO:0000256" key="2">
    <source>
        <dbReference type="ARBA" id="ARBA00014649"/>
    </source>
</evidence>
<comment type="caution">
    <text evidence="5">The sequence shown here is derived from an EMBL/GenBank/DDBJ whole genome shotgun (WGS) entry which is preliminary data.</text>
</comment>
<keyword evidence="3" id="KW-0653">Protein transport</keyword>
<proteinExistence type="inferred from homology"/>
<dbReference type="STRING" id="1173061.A0A0J9X3A9"/>
<dbReference type="PANTHER" id="PTHR13261">
    <property type="entry name" value="BRCA2 AND CDKN1A INTERACTING PROTEIN"/>
    <property type="match status" value="1"/>
</dbReference>
<dbReference type="GO" id="GO:0015031">
    <property type="term" value="P:protein transport"/>
    <property type="evidence" value="ECO:0007669"/>
    <property type="project" value="UniProtKB-KW"/>
</dbReference>
<dbReference type="OrthoDB" id="27543at2759"/>
<gene>
    <name evidence="5" type="ORF">BN980_GECA01s08744g</name>
    <name evidence="6" type="ORF">DV451_004972</name>
</gene>
<organism evidence="5 7">
    <name type="scientific">Geotrichum candidum</name>
    <name type="common">Oospora lactis</name>
    <name type="synonym">Dipodascus geotrichum</name>
    <dbReference type="NCBI Taxonomy" id="1173061"/>
    <lineage>
        <taxon>Eukaryota</taxon>
        <taxon>Fungi</taxon>
        <taxon>Dikarya</taxon>
        <taxon>Ascomycota</taxon>
        <taxon>Saccharomycotina</taxon>
        <taxon>Dipodascomycetes</taxon>
        <taxon>Dipodascales</taxon>
        <taxon>Dipodascaceae</taxon>
        <taxon>Geotrichum</taxon>
    </lineage>
</organism>
<dbReference type="EMBL" id="CCBN010000001">
    <property type="protein sequence ID" value="CDO51589.1"/>
    <property type="molecule type" value="Genomic_DNA"/>
</dbReference>
<dbReference type="EMBL" id="QQZK01000178">
    <property type="protein sequence ID" value="KAF5094608.1"/>
    <property type="molecule type" value="Genomic_DNA"/>
</dbReference>
<dbReference type="GO" id="GO:0005634">
    <property type="term" value="C:nucleus"/>
    <property type="evidence" value="ECO:0007669"/>
    <property type="project" value="UniProtKB-SubCell"/>
</dbReference>
<comment type="function">
    <text evidence="3">Involved in nuclear export, actin cytoskeleton organization and vesicular transport.</text>
</comment>
<dbReference type="AlphaFoldDB" id="A0A0J9X3A9"/>
<feature type="region of interest" description="Disordered" evidence="4">
    <location>
        <begin position="1"/>
        <end position="33"/>
    </location>
</feature>
<keyword evidence="7" id="KW-1185">Reference proteome</keyword>
<comment type="similarity">
    <text evidence="1 3">Belongs to the BCP1 family.</text>
</comment>
<name>A0A0J9X3A9_GEOCN</name>
<dbReference type="Proteomes" id="UP000242525">
    <property type="component" value="Unassembled WGS sequence"/>
</dbReference>
<evidence type="ECO:0000256" key="3">
    <source>
        <dbReference type="PIRNR" id="PIRNR028983"/>
    </source>
</evidence>
<keyword evidence="3" id="KW-0539">Nucleus</keyword>
<dbReference type="Pfam" id="PF13862">
    <property type="entry name" value="BCCIP"/>
    <property type="match status" value="1"/>
</dbReference>
<comment type="subcellular location">
    <subcellularLocation>
        <location evidence="3">Nucleus</location>
    </subcellularLocation>
</comment>
<feature type="compositionally biased region" description="Basic and acidic residues" evidence="4">
    <location>
        <begin position="1"/>
        <end position="21"/>
    </location>
</feature>
<dbReference type="PIRSF" id="PIRSF028983">
    <property type="entry name" value="BCP1"/>
    <property type="match status" value="1"/>
</dbReference>
<evidence type="ECO:0000256" key="1">
    <source>
        <dbReference type="ARBA" id="ARBA00006781"/>
    </source>
</evidence>
<sequence>MSESIEDKKRKQINDNDHDMDASSSDSDSDGEDQIVNVDFDYFDPTEIDFHAIKNLLRQLFDADSVLFDLSALADLVINQSGVGTTIKTDGKESDPFALLTVVDMKPSTPSPALKTLVDYFIQKTQDNAAYNRKLRQIFAPSSTSKVGLILSERLINMPTEVVPPMYDMLYRESAAAGLKFDHFIILSKVFTEQESLIDREDNPRQAKRTKPAANASAEIYYFHQEDELIKSKFAEFSKSFSYSREAQNADSKRAFQEAGIWPLGHLMLIEGSKMEDLVADLGEKFPPF</sequence>